<evidence type="ECO:0000313" key="1">
    <source>
        <dbReference type="EMBL" id="KXV02723.1"/>
    </source>
</evidence>
<reference evidence="1 2" key="1">
    <citation type="submission" date="2015-06" db="EMBL/GenBank/DDBJ databases">
        <title>Improved classification and identification of acetic acid bacteria using matrix-assisted laser desorption/ionization time-of-flight mass spectrometry; Gluconobacter nephelii and Gluconobacter uchimurae are later heterotypic synonyms of Gluconobacter japonicus and Gluconobacter oxydans, respectively.</title>
        <authorList>
            <person name="Li L."/>
            <person name="Cleenwerck I."/>
            <person name="De Vuyst L."/>
            <person name="Vandamme P."/>
        </authorList>
    </citation>
    <scope>NUCLEOTIDE SEQUENCE [LARGE SCALE GENOMIC DNA]</scope>
    <source>
        <strain evidence="1 2">LMG 1764</strain>
    </source>
</reference>
<dbReference type="Proteomes" id="UP000075573">
    <property type="component" value="Unassembled WGS sequence"/>
</dbReference>
<dbReference type="EMBL" id="LHZB01000085">
    <property type="protein sequence ID" value="KXV02723.1"/>
    <property type="molecule type" value="Genomic_DNA"/>
</dbReference>
<sequence>MTAADASGIHELNFPENRMSIIHVGEDATYAGRPLFSMARMPDGSVIPFIGQVNPPGARGQFAWRETLCEKLGATILRPVMSQRFRCRLRLGGLDYKGQYIQLIPDTPDPQSKLMDIQFNLARMKTVMEQSMVGRVKMEDGCIIGDFVLRKGGSTVFLVPYEGPL</sequence>
<comment type="caution">
    <text evidence="1">The sequence shown here is derived from an EMBL/GenBank/DDBJ whole genome shotgun (WGS) entry which is preliminary data.</text>
</comment>
<evidence type="ECO:0000313" key="2">
    <source>
        <dbReference type="Proteomes" id="UP000075573"/>
    </source>
</evidence>
<dbReference type="PATRIC" id="fig|442.7.peg.2627"/>
<dbReference type="AlphaFoldDB" id="A0A149QZH6"/>
<organism evidence="1 2">
    <name type="scientific">Gluconobacter potus</name>
    <dbReference type="NCBI Taxonomy" id="2724927"/>
    <lineage>
        <taxon>Bacteria</taxon>
        <taxon>Pseudomonadati</taxon>
        <taxon>Pseudomonadota</taxon>
        <taxon>Alphaproteobacteria</taxon>
        <taxon>Acetobacterales</taxon>
        <taxon>Acetobacteraceae</taxon>
        <taxon>Gluconobacter</taxon>
    </lineage>
</organism>
<accession>A0A149QZH6</accession>
<proteinExistence type="predicted"/>
<protein>
    <submittedName>
        <fullName evidence="1">Uncharacterized protein</fullName>
    </submittedName>
</protein>
<gene>
    <name evidence="1" type="ORF">AD929_01895</name>
</gene>
<name>A0A149QZH6_9PROT</name>